<organism evidence="1 2">
    <name type="scientific">Mycobacterium ulcerans</name>
    <dbReference type="NCBI Taxonomy" id="1809"/>
    <lineage>
        <taxon>Bacteria</taxon>
        <taxon>Bacillati</taxon>
        <taxon>Actinomycetota</taxon>
        <taxon>Actinomycetes</taxon>
        <taxon>Mycobacteriales</taxon>
        <taxon>Mycobacteriaceae</taxon>
        <taxon>Mycobacterium</taxon>
        <taxon>Mycobacterium ulcerans group</taxon>
    </lineage>
</organism>
<dbReference type="CDD" id="cd00448">
    <property type="entry name" value="YjgF_YER057c_UK114_family"/>
    <property type="match status" value="1"/>
</dbReference>
<dbReference type="Gene3D" id="3.30.1330.40">
    <property type="entry name" value="RutC-like"/>
    <property type="match status" value="1"/>
</dbReference>
<dbReference type="Proteomes" id="UP001055253">
    <property type="component" value="Chromosome"/>
</dbReference>
<keyword evidence="2" id="KW-1185">Reference proteome</keyword>
<evidence type="ECO:0000313" key="2">
    <source>
        <dbReference type="Proteomes" id="UP001055253"/>
    </source>
</evidence>
<dbReference type="RefSeq" id="WP_240169061.1">
    <property type="nucleotide sequence ID" value="NZ_CP085200.1"/>
</dbReference>
<gene>
    <name evidence="1" type="ORF">MJO63_09860</name>
</gene>
<dbReference type="InterPro" id="IPR006175">
    <property type="entry name" value="YjgF/YER057c/UK114"/>
</dbReference>
<proteinExistence type="predicted"/>
<accession>A0ABY3VAM5</accession>
<name>A0ABY3VAM5_MYCUL</name>
<dbReference type="PANTHER" id="PTHR11803:SF39">
    <property type="entry name" value="2-IMINOBUTANOATE_2-IMINOPROPANOATE DEAMINASE"/>
    <property type="match status" value="1"/>
</dbReference>
<dbReference type="Pfam" id="PF01042">
    <property type="entry name" value="Ribonuc_L-PSP"/>
    <property type="match status" value="1"/>
</dbReference>
<dbReference type="EMBL" id="CP092429">
    <property type="protein sequence ID" value="ULP53334.1"/>
    <property type="molecule type" value="Genomic_DNA"/>
</dbReference>
<reference evidence="1" key="1">
    <citation type="submission" date="2022-08" db="EMBL/GenBank/DDBJ databases">
        <title>Whole genome sequencing of non-tuberculosis mycobacteria type-strains.</title>
        <authorList>
            <person name="Igarashi Y."/>
            <person name="Osugi A."/>
            <person name="Mitarai S."/>
        </authorList>
    </citation>
    <scope>NUCLEOTIDE SEQUENCE</scope>
    <source>
        <strain evidence="1">ATCC 19423</strain>
    </source>
</reference>
<dbReference type="SUPFAM" id="SSF55298">
    <property type="entry name" value="YjgF-like"/>
    <property type="match status" value="1"/>
</dbReference>
<evidence type="ECO:0000313" key="1">
    <source>
        <dbReference type="EMBL" id="ULP53334.1"/>
    </source>
</evidence>
<sequence>MSAIASSTHTIRYRRPVTLGKAHHKLLAFQTIRSGGKAMGIPTFMMFDAAPDACAPYSHVVESDGWLWITGQMPNYPDDHAKPLPDGIEAQTRNVMHNLEIVLGELGIGFGNMVQTRAFLTEFKRDYESFNGVYKSYFEPGKLPARTCIGVTALALDALVEVDFVARRP</sequence>
<dbReference type="InterPro" id="IPR035959">
    <property type="entry name" value="RutC-like_sf"/>
</dbReference>
<dbReference type="PANTHER" id="PTHR11803">
    <property type="entry name" value="2-IMINOBUTANOATE/2-IMINOPROPANOATE DEAMINASE RIDA"/>
    <property type="match status" value="1"/>
</dbReference>
<protein>
    <submittedName>
        <fullName evidence="1">RidA family protein</fullName>
    </submittedName>
</protein>